<feature type="coiled-coil region" evidence="1">
    <location>
        <begin position="466"/>
        <end position="500"/>
    </location>
</feature>
<evidence type="ECO:0000256" key="1">
    <source>
        <dbReference type="SAM" id="Coils"/>
    </source>
</evidence>
<dbReference type="RefSeq" id="WP_399645813.1">
    <property type="nucleotide sequence ID" value="NZ_JBITYG010000002.1"/>
</dbReference>
<feature type="coiled-coil region" evidence="1">
    <location>
        <begin position="336"/>
        <end position="370"/>
    </location>
</feature>
<protein>
    <submittedName>
        <fullName evidence="2">Uncharacterized protein</fullName>
    </submittedName>
</protein>
<dbReference type="Proteomes" id="UP001614394">
    <property type="component" value="Unassembled WGS sequence"/>
</dbReference>
<gene>
    <name evidence="2" type="ORF">ACIGXA_08345</name>
</gene>
<keyword evidence="1" id="KW-0175">Coiled coil</keyword>
<keyword evidence="3" id="KW-1185">Reference proteome</keyword>
<sequence length="1487" mass="164603">MYELSRVRLRTVGPAGARFQDVTLDLSRAGRPVAIEQGALFDDAAMTYRPSPASLILLENGGGKSVLLKLVFSVVLPGRRHTVGTTNTRVLGKFVMPKDVSHIVLEWMNPLTGDLLLTGKVLAWRNQIASEVSDNLRERWYCLRPSDEINLRTLPMAVDTRSCTLDTYRDELQEAYTADQSLELYWTRHQGDWTNRLQLLGIDPELFRYQREMNVDEGEAANWLKLDSDVKFVDFLLRAIVRSEEMDDLAALVAEHVERLAGRGLLLTEREFVAGALDLLGPVVELDGAAQQSRRRAEQAVRAVAELAGRLRVRARNEQNVVLGQRSQVIRSQGELDGLRGAADRAEALVAELQRLLAEMKHKRAQQELTASEDGLRMARVLVDAWRATSTVHEYDDSIAQVKALTALIGAEEEKARPALEERDTAARRLARSLWATADEAAQTVSEELEQAAAGEKERTAAQQRARAAHRDATKAEHEVSQLEQLITRLREDIEAAVAAGLLHDAAALPRTVETVQEGRDNTAQRITALEGEWAELADQEALAQDELRKAEAKAGDLRGHRDRLTTRLDEARTQTVRLEAHPRLAALLDVTDIDLERNITLLGEALSSACSEAERERTGLKVAESIDEQARLALAAGGLLPPAQVVSDACKALEDAKVVAVPGWNYLAAIDAHRRRDIVERLPHLAAGILLNDPDDIGRARQVLTALRPQPTIFVSVSTTRAFTDPELELTGGVEAVIPPHPALYDVDAAAAEHEVIDARHAVHSARTKELTNRIEEDGSLAYALTDWRTRYPEGSITALVEEHAGVAREHSAAEAMVTERKESLQAFQVRRKRIRDELPPLRETRDSLTKRLQRLMELADRHGHLAEWTEQASSAKERMREFQEAAAKAEDETTELQKLATDHLRRADEHRRTIRIVNDVRAKLPGSEDVRRSDPVPELSTALLRSMYEQAAARYLRVQVGSDLLEELGRADERAATAKRGYLELPEEVRDRAAALLKSPEGSDEAARATALESADRAAQAADAGTRKAAVAESRCADELTAANTRVKIRVELPKDPGDIESCAEAIDEARRQQSSSARKVADQQQVLTRLGHQLAEAETSAKAFQFIVDGFSADLPGGDGNTADTAPYEGDADTGQEVVTRLAKERTTREANARTDEQTLRAATEKITHHAGAQAFKDLHVRVQTQIRIAGWETVASRAAEWSDALRPRLRALNEEIDQTERHRLLIVRNLKAQVDKALASLRQAQRMSRLPASLDDWAAQEFLRFRFTPAPDDTAHLRIGEVIDEAAKGLTADGRTVRRDGMSLLLAGVRAAVPKGFRVDMLKPDAVLRNERIRVSEIKDVFSGGQHLTAAILLYCTMAALRASNRGREKDTHSGVLFLDNPIGRANADYLLALQRKVAEALGVQLIYTTGLSDDGTLKRFPLILRLRNDADLRVGRKYLTVTERVQEALDALDEPDGTGNVTTTRIFKRETEDGHTGEAQAE</sequence>
<evidence type="ECO:0000313" key="2">
    <source>
        <dbReference type="EMBL" id="MFI9100524.1"/>
    </source>
</evidence>
<feature type="coiled-coil region" evidence="1">
    <location>
        <begin position="867"/>
        <end position="901"/>
    </location>
</feature>
<accession>A0ABW8C276</accession>
<reference evidence="2 3" key="1">
    <citation type="submission" date="2024-10" db="EMBL/GenBank/DDBJ databases">
        <title>The Natural Products Discovery Center: Release of the First 8490 Sequenced Strains for Exploring Actinobacteria Biosynthetic Diversity.</title>
        <authorList>
            <person name="Kalkreuter E."/>
            <person name="Kautsar S.A."/>
            <person name="Yang D."/>
            <person name="Bader C.D."/>
            <person name="Teijaro C.N."/>
            <person name="Fluegel L."/>
            <person name="Davis C.M."/>
            <person name="Simpson J.R."/>
            <person name="Lauterbach L."/>
            <person name="Steele A.D."/>
            <person name="Gui C."/>
            <person name="Meng S."/>
            <person name="Li G."/>
            <person name="Viehrig K."/>
            <person name="Ye F."/>
            <person name="Su P."/>
            <person name="Kiefer A.F."/>
            <person name="Nichols A."/>
            <person name="Cepeda A.J."/>
            <person name="Yan W."/>
            <person name="Fan B."/>
            <person name="Jiang Y."/>
            <person name="Adhikari A."/>
            <person name="Zheng C.-J."/>
            <person name="Schuster L."/>
            <person name="Cowan T.M."/>
            <person name="Smanski M.J."/>
            <person name="Chevrette M.G."/>
            <person name="De Carvalho L.P.S."/>
            <person name="Shen B."/>
        </authorList>
    </citation>
    <scope>NUCLEOTIDE SEQUENCE [LARGE SCALE GENOMIC DNA]</scope>
    <source>
        <strain evidence="2 3">NPDC053399</strain>
    </source>
</reference>
<name>A0ABW8C276_9ACTN</name>
<organism evidence="2 3">
    <name type="scientific">Streptomyces fildesensis</name>
    <dbReference type="NCBI Taxonomy" id="375757"/>
    <lineage>
        <taxon>Bacteria</taxon>
        <taxon>Bacillati</taxon>
        <taxon>Actinomycetota</taxon>
        <taxon>Actinomycetes</taxon>
        <taxon>Kitasatosporales</taxon>
        <taxon>Streptomycetaceae</taxon>
        <taxon>Streptomyces</taxon>
    </lineage>
</organism>
<proteinExistence type="predicted"/>
<dbReference type="EMBL" id="JBITYG010000002">
    <property type="protein sequence ID" value="MFI9100524.1"/>
    <property type="molecule type" value="Genomic_DNA"/>
</dbReference>
<comment type="caution">
    <text evidence="2">The sequence shown here is derived from an EMBL/GenBank/DDBJ whole genome shotgun (WGS) entry which is preliminary data.</text>
</comment>
<evidence type="ECO:0000313" key="3">
    <source>
        <dbReference type="Proteomes" id="UP001614394"/>
    </source>
</evidence>